<feature type="region of interest" description="Disordered" evidence="4">
    <location>
        <begin position="108"/>
        <end position="141"/>
    </location>
</feature>
<dbReference type="PROSITE" id="PS50082">
    <property type="entry name" value="WD_REPEATS_2"/>
    <property type="match status" value="2"/>
</dbReference>
<dbReference type="InterPro" id="IPR011047">
    <property type="entry name" value="Quinoprotein_ADH-like_sf"/>
</dbReference>
<dbReference type="InterPro" id="IPR001680">
    <property type="entry name" value="WD40_rpt"/>
</dbReference>
<sequence>MRDGQHAAARLAYSDEIDPSISIKELIESINSVPEAAYIMHHIVQFATDQATTATRATAQQKEAEARIMQLEQQTFINEQLLESVIIDHNLDDYDHKIRRRATTAEELLYPNDDPSESLHSNASDGQLSDRQRRKNKKGEIVAAKDRGTGKLLRTAILDGHAKPVLAVDGLENLLVTGSKDRLAKLWDLEQGQEVATLGIHPNNVHAVKLVPNSHLAVTASMYQMRIWDLRENKCVRLFQSSGQVVEGDGGPIGSRQNTVPFLETVVNAIDIDPSGELLLSAFGGDVRVWSLSKMASFGRLVGAAHSPRSEVSCLSVALDTERNVCNVFTGSRDHYVKMYTIPTTGEGIHEAKVEFNPPHYDNVTCIVSDEKHLFTASKDMNIMKINLLDYKRDHLELKAHNGYVQGMCKVPFPNETLLASVCKEGHLKLWETESTRRLKLVDTIEKAHQDSINSICYSSGLVFTASSDTTVAVWRPNTTLVS</sequence>
<evidence type="ECO:0000256" key="2">
    <source>
        <dbReference type="ARBA" id="ARBA00022737"/>
    </source>
</evidence>
<organism evidence="5 6">
    <name type="scientific">Mesorhabditis spiculigera</name>
    <dbReference type="NCBI Taxonomy" id="96644"/>
    <lineage>
        <taxon>Eukaryota</taxon>
        <taxon>Metazoa</taxon>
        <taxon>Ecdysozoa</taxon>
        <taxon>Nematoda</taxon>
        <taxon>Chromadorea</taxon>
        <taxon>Rhabditida</taxon>
        <taxon>Rhabditina</taxon>
        <taxon>Rhabditomorpha</taxon>
        <taxon>Rhabditoidea</taxon>
        <taxon>Rhabditidae</taxon>
        <taxon>Mesorhabditinae</taxon>
        <taxon>Mesorhabditis</taxon>
    </lineage>
</organism>
<dbReference type="Proteomes" id="UP001177023">
    <property type="component" value="Unassembled WGS sequence"/>
</dbReference>
<feature type="compositionally biased region" description="Polar residues" evidence="4">
    <location>
        <begin position="118"/>
        <end position="129"/>
    </location>
</feature>
<keyword evidence="6" id="KW-1185">Reference proteome</keyword>
<evidence type="ECO:0000256" key="1">
    <source>
        <dbReference type="ARBA" id="ARBA00022574"/>
    </source>
</evidence>
<evidence type="ECO:0000313" key="6">
    <source>
        <dbReference type="Proteomes" id="UP001177023"/>
    </source>
</evidence>
<dbReference type="Gene3D" id="2.130.10.10">
    <property type="entry name" value="YVTN repeat-like/Quinoprotein amine dehydrogenase"/>
    <property type="match status" value="2"/>
</dbReference>
<feature type="repeat" description="WD" evidence="3">
    <location>
        <begin position="158"/>
        <end position="197"/>
    </location>
</feature>
<dbReference type="CDD" id="cd00200">
    <property type="entry name" value="WD40"/>
    <property type="match status" value="1"/>
</dbReference>
<dbReference type="EMBL" id="CATQJA010002702">
    <property type="protein sequence ID" value="CAJ0585058.1"/>
    <property type="molecule type" value="Genomic_DNA"/>
</dbReference>
<dbReference type="PROSITE" id="PS50294">
    <property type="entry name" value="WD_REPEATS_REGION"/>
    <property type="match status" value="2"/>
</dbReference>
<evidence type="ECO:0000256" key="4">
    <source>
        <dbReference type="SAM" id="MobiDB-lite"/>
    </source>
</evidence>
<dbReference type="PANTHER" id="PTHR19848:SF8">
    <property type="entry name" value="F-BOX AND WD REPEAT DOMAIN CONTAINING 7"/>
    <property type="match status" value="1"/>
</dbReference>
<dbReference type="PROSITE" id="PS00678">
    <property type="entry name" value="WD_REPEATS_1"/>
    <property type="match status" value="1"/>
</dbReference>
<dbReference type="AlphaFoldDB" id="A0AA36DF43"/>
<dbReference type="SUPFAM" id="SSF50998">
    <property type="entry name" value="Quinoprotein alcohol dehydrogenase-like"/>
    <property type="match status" value="1"/>
</dbReference>
<dbReference type="InterPro" id="IPR019775">
    <property type="entry name" value="WD40_repeat_CS"/>
</dbReference>
<dbReference type="PANTHER" id="PTHR19848">
    <property type="entry name" value="WD40 REPEAT PROTEIN"/>
    <property type="match status" value="1"/>
</dbReference>
<protein>
    <submittedName>
        <fullName evidence="5">Uncharacterized protein</fullName>
    </submittedName>
</protein>
<evidence type="ECO:0000313" key="5">
    <source>
        <dbReference type="EMBL" id="CAJ0585058.1"/>
    </source>
</evidence>
<comment type="caution">
    <text evidence="5">The sequence shown here is derived from an EMBL/GenBank/DDBJ whole genome shotgun (WGS) entry which is preliminary data.</text>
</comment>
<proteinExistence type="predicted"/>
<keyword evidence="2" id="KW-0677">Repeat</keyword>
<evidence type="ECO:0000256" key="3">
    <source>
        <dbReference type="PROSITE-ProRule" id="PRU00221"/>
    </source>
</evidence>
<feature type="repeat" description="WD" evidence="3">
    <location>
        <begin position="446"/>
        <end position="475"/>
    </location>
</feature>
<dbReference type="SMART" id="SM00320">
    <property type="entry name" value="WD40"/>
    <property type="match status" value="7"/>
</dbReference>
<dbReference type="InterPro" id="IPR015943">
    <property type="entry name" value="WD40/YVTN_repeat-like_dom_sf"/>
</dbReference>
<name>A0AA36DF43_9BILA</name>
<gene>
    <name evidence="5" type="ORF">MSPICULIGERA_LOCUS23090</name>
</gene>
<dbReference type="Pfam" id="PF00400">
    <property type="entry name" value="WD40"/>
    <property type="match status" value="4"/>
</dbReference>
<feature type="non-terminal residue" evidence="5">
    <location>
        <position position="483"/>
    </location>
</feature>
<accession>A0AA36DF43</accession>
<reference evidence="5" key="1">
    <citation type="submission" date="2023-06" db="EMBL/GenBank/DDBJ databases">
        <authorList>
            <person name="Delattre M."/>
        </authorList>
    </citation>
    <scope>NUCLEOTIDE SEQUENCE</scope>
    <source>
        <strain evidence="5">AF72</strain>
    </source>
</reference>
<keyword evidence="1 3" id="KW-0853">WD repeat</keyword>